<protein>
    <recommendedName>
        <fullName evidence="1">glutathione-specific gamma-glutamylcyclotransferase</fullName>
        <ecNumber evidence="1">4.3.2.7</ecNumber>
    </recommendedName>
</protein>
<proteinExistence type="predicted"/>
<dbReference type="PANTHER" id="PTHR12192:SF2">
    <property type="entry name" value="GLUTATHIONE-SPECIFIC GAMMA-GLUTAMYLCYCLOTRANSFERASE 2"/>
    <property type="match status" value="1"/>
</dbReference>
<keyword evidence="3" id="KW-0808">Transferase</keyword>
<gene>
    <name evidence="3" type="ORF">DCK97_13540</name>
</gene>
<comment type="caution">
    <text evidence="3">The sequence shown here is derived from an EMBL/GenBank/DDBJ whole genome shotgun (WGS) entry which is preliminary data.</text>
</comment>
<dbReference type="GO" id="GO:0006751">
    <property type="term" value="P:glutathione catabolic process"/>
    <property type="evidence" value="ECO:0007669"/>
    <property type="project" value="InterPro"/>
</dbReference>
<keyword evidence="2" id="KW-0456">Lyase</keyword>
<evidence type="ECO:0000313" key="3">
    <source>
        <dbReference type="EMBL" id="HAE48437.1"/>
    </source>
</evidence>
<dbReference type="AlphaFoldDB" id="A0A3B9IM95"/>
<dbReference type="Gene3D" id="3.10.490.10">
    <property type="entry name" value="Gamma-glutamyl cyclotransferase-like"/>
    <property type="match status" value="1"/>
</dbReference>
<dbReference type="SUPFAM" id="SSF110857">
    <property type="entry name" value="Gamma-glutamyl cyclotransferase-like"/>
    <property type="match status" value="1"/>
</dbReference>
<dbReference type="PANTHER" id="PTHR12192">
    <property type="entry name" value="CATION TRANSPORT PROTEIN CHAC-RELATED"/>
    <property type="match status" value="1"/>
</dbReference>
<dbReference type="InterPro" id="IPR006840">
    <property type="entry name" value="ChaC"/>
</dbReference>
<dbReference type="GO" id="GO:0061928">
    <property type="term" value="F:glutathione specific gamma-glutamylcyclotransferase activity"/>
    <property type="evidence" value="ECO:0007669"/>
    <property type="project" value="UniProtKB-EC"/>
</dbReference>
<dbReference type="EC" id="4.3.2.7" evidence="1"/>
<evidence type="ECO:0000313" key="4">
    <source>
        <dbReference type="Proteomes" id="UP000257706"/>
    </source>
</evidence>
<reference evidence="3 4" key="1">
    <citation type="journal article" date="2018" name="Nat. Biotechnol.">
        <title>A standardized bacterial taxonomy based on genome phylogeny substantially revises the tree of life.</title>
        <authorList>
            <person name="Parks D.H."/>
            <person name="Chuvochina M."/>
            <person name="Waite D.W."/>
            <person name="Rinke C."/>
            <person name="Skarshewski A."/>
            <person name="Chaumeil P.A."/>
            <person name="Hugenholtz P."/>
        </authorList>
    </citation>
    <scope>NUCLEOTIDE SEQUENCE [LARGE SCALE GENOMIC DNA]</scope>
    <source>
        <strain evidence="3">UBA8739</strain>
    </source>
</reference>
<dbReference type="Proteomes" id="UP000257706">
    <property type="component" value="Unassembled WGS sequence"/>
</dbReference>
<dbReference type="InterPro" id="IPR036568">
    <property type="entry name" value="GGCT-like_sf"/>
</dbReference>
<evidence type="ECO:0000256" key="1">
    <source>
        <dbReference type="ARBA" id="ARBA00012344"/>
    </source>
</evidence>
<dbReference type="CDD" id="cd06661">
    <property type="entry name" value="GGCT_like"/>
    <property type="match status" value="1"/>
</dbReference>
<dbReference type="EMBL" id="DMAI01000215">
    <property type="protein sequence ID" value="HAE48437.1"/>
    <property type="molecule type" value="Genomic_DNA"/>
</dbReference>
<organism evidence="3 4">
    <name type="scientific">Tistrella mobilis</name>
    <dbReference type="NCBI Taxonomy" id="171437"/>
    <lineage>
        <taxon>Bacteria</taxon>
        <taxon>Pseudomonadati</taxon>
        <taxon>Pseudomonadota</taxon>
        <taxon>Alphaproteobacteria</taxon>
        <taxon>Geminicoccales</taxon>
        <taxon>Geminicoccaceae</taxon>
        <taxon>Tistrella</taxon>
    </lineage>
</organism>
<accession>A0A3B9IM95</accession>
<evidence type="ECO:0000256" key="2">
    <source>
        <dbReference type="ARBA" id="ARBA00023239"/>
    </source>
</evidence>
<dbReference type="InterPro" id="IPR013024">
    <property type="entry name" value="GGCT-like"/>
</dbReference>
<sequence length="204" mass="22632">MMSMDGGDVWVFGYGSLMWRPGFEPAEARAALLYGYHRALCIYSTRYRGTPERPGLVMGLDRGGACRGIAFRIRADETRTVLAYLDDREMGQDDRVYLRRILPVRLDDGRRVPAVTYVADRNGARYTGRLGLEHMTELVRAGTGMMGTARDYLSQTLERMAEMGLHGGPLRDVLDAVARGVEVPTAEYTRATNLPSGPTSGKHV</sequence>
<dbReference type="GO" id="GO:0016740">
    <property type="term" value="F:transferase activity"/>
    <property type="evidence" value="ECO:0007669"/>
    <property type="project" value="UniProtKB-KW"/>
</dbReference>
<dbReference type="Pfam" id="PF04752">
    <property type="entry name" value="ChaC"/>
    <property type="match status" value="1"/>
</dbReference>
<name>A0A3B9IM95_9PROT</name>
<dbReference type="GO" id="GO:0005737">
    <property type="term" value="C:cytoplasm"/>
    <property type="evidence" value="ECO:0007669"/>
    <property type="project" value="TreeGrafter"/>
</dbReference>